<dbReference type="GO" id="GO:0005524">
    <property type="term" value="F:ATP binding"/>
    <property type="evidence" value="ECO:0007669"/>
    <property type="project" value="UniProtKB-UniRule"/>
</dbReference>
<dbReference type="AlphaFoldDB" id="A0A1V3JQF9"/>
<dbReference type="PANTHER" id="PTHR40599">
    <property type="entry name" value="[CITRATE [PRO-3S]-LYASE] LIGASE"/>
    <property type="match status" value="1"/>
</dbReference>
<protein>
    <recommendedName>
        <fullName evidence="3">[Citrate [pro-3S]-lyase] ligase</fullName>
        <ecNumber evidence="3">6.2.1.22</ecNumber>
    </recommendedName>
</protein>
<dbReference type="OrthoDB" id="9779753at2"/>
<dbReference type="EC" id="6.2.1.22" evidence="3"/>
<dbReference type="Gene3D" id="3.40.50.620">
    <property type="entry name" value="HUPs"/>
    <property type="match status" value="1"/>
</dbReference>
<dbReference type="STRING" id="1908266.BKK55_01505"/>
<evidence type="ECO:0000256" key="3">
    <source>
        <dbReference type="PIRNR" id="PIRNR005751"/>
    </source>
</evidence>
<keyword evidence="6" id="KW-1185">Reference proteome</keyword>
<dbReference type="InterPro" id="IPR013166">
    <property type="entry name" value="Citrate_lyase_ligase_C"/>
</dbReference>
<dbReference type="Gene3D" id="3.40.630.30">
    <property type="match status" value="1"/>
</dbReference>
<evidence type="ECO:0000313" key="6">
    <source>
        <dbReference type="Proteomes" id="UP000188541"/>
    </source>
</evidence>
<keyword evidence="3 5" id="KW-0436">Ligase</keyword>
<dbReference type="InterPro" id="IPR004821">
    <property type="entry name" value="Cyt_trans-like"/>
</dbReference>
<dbReference type="InterPro" id="IPR016181">
    <property type="entry name" value="Acyl_CoA_acyltransferase"/>
</dbReference>
<organism evidence="5 6">
    <name type="scientific">Rodentibacter genomosp. 2</name>
    <dbReference type="NCBI Taxonomy" id="1908266"/>
    <lineage>
        <taxon>Bacteria</taxon>
        <taxon>Pseudomonadati</taxon>
        <taxon>Pseudomonadota</taxon>
        <taxon>Gammaproteobacteria</taxon>
        <taxon>Pasteurellales</taxon>
        <taxon>Pasteurellaceae</taxon>
        <taxon>Rodentibacter</taxon>
    </lineage>
</organism>
<reference evidence="5 6" key="1">
    <citation type="submission" date="2016-10" db="EMBL/GenBank/DDBJ databases">
        <title>Rodentibacter gen. nov. and new species.</title>
        <authorList>
            <person name="Christensen H."/>
        </authorList>
    </citation>
    <scope>NUCLEOTIDE SEQUENCE [LARGE SCALE GENOMIC DNA]</scope>
    <source>
        <strain evidence="5 6">1996246016</strain>
    </source>
</reference>
<dbReference type="SMART" id="SM00764">
    <property type="entry name" value="Citrate_ly_lig"/>
    <property type="match status" value="1"/>
</dbReference>
<dbReference type="InterPro" id="IPR014729">
    <property type="entry name" value="Rossmann-like_a/b/a_fold"/>
</dbReference>
<keyword evidence="2 3" id="KW-0067">ATP-binding</keyword>
<dbReference type="PIRSF" id="PIRSF005751">
    <property type="entry name" value="Acet_citr_lig"/>
    <property type="match status" value="1"/>
</dbReference>
<name>A0A1V3JQF9_9PAST</name>
<dbReference type="CDD" id="cd02169">
    <property type="entry name" value="Citrate_lyase_ligase"/>
    <property type="match status" value="1"/>
</dbReference>
<dbReference type="NCBIfam" id="TIGR00124">
    <property type="entry name" value="cit_ly_ligase"/>
    <property type="match status" value="1"/>
</dbReference>
<dbReference type="NCBIfam" id="TIGR00125">
    <property type="entry name" value="cyt_tran_rel"/>
    <property type="match status" value="1"/>
</dbReference>
<sequence>MNDYSIGKVAFSDQRSLSQIDKLLEQEGIRRDPNLDYVCAMFDDDFNIIATGACFGNTLRCLAVSSDHQGEGLMNQIITHLINVQIERGHSHLFLYTKCESAKFFYDLGFREIVQIPDQIVFMENKRNGFEDYLTQLKNETAKSAVKNQGVFKEKRTAAIVMNANPFTLGHQHLVEKAAGENDIVHLFILSEDCSLFPYSVRKKLIQAGIAHLPNVILHDSGSYIISQATFPSYFQKSDDAVIKSNVEVDLQIFVRIAQALGIQRRYVGDEPFSHVTNLYNQIMQQKLPEYGVACVVVTRKEMNERVISASAVRQAIKDKNWSEVKKFVPQSTFDFLMSDEAVPIVEKIQQTAEDVKHY</sequence>
<dbReference type="SUPFAM" id="SSF55729">
    <property type="entry name" value="Acyl-CoA N-acyltransferases (Nat)"/>
    <property type="match status" value="1"/>
</dbReference>
<evidence type="ECO:0000313" key="5">
    <source>
        <dbReference type="EMBL" id="OOF58827.1"/>
    </source>
</evidence>
<accession>A0A1V3JQF9</accession>
<evidence type="ECO:0000256" key="1">
    <source>
        <dbReference type="ARBA" id="ARBA00022741"/>
    </source>
</evidence>
<evidence type="ECO:0000259" key="4">
    <source>
        <dbReference type="PROSITE" id="PS51186"/>
    </source>
</evidence>
<feature type="domain" description="N-acetyltransferase" evidence="4">
    <location>
        <begin position="1"/>
        <end position="128"/>
    </location>
</feature>
<dbReference type="GO" id="GO:0016747">
    <property type="term" value="F:acyltransferase activity, transferring groups other than amino-acyl groups"/>
    <property type="evidence" value="ECO:0007669"/>
    <property type="project" value="InterPro"/>
</dbReference>
<dbReference type="Proteomes" id="UP000188541">
    <property type="component" value="Unassembled WGS sequence"/>
</dbReference>
<comment type="function">
    <text evidence="3">Acetylation of prosthetic group (2-(5''-phosphoribosyl)-3'-dephosphocoenzyme-A) of the gamma subunit of citrate lyase.</text>
</comment>
<dbReference type="InterPro" id="IPR000182">
    <property type="entry name" value="GNAT_dom"/>
</dbReference>
<dbReference type="SUPFAM" id="SSF52374">
    <property type="entry name" value="Nucleotidylyl transferase"/>
    <property type="match status" value="1"/>
</dbReference>
<comment type="caution">
    <text evidence="5">The sequence shown here is derived from an EMBL/GenBank/DDBJ whole genome shotgun (WGS) entry which is preliminary data.</text>
</comment>
<gene>
    <name evidence="5" type="ORF">BKK55_01505</name>
</gene>
<dbReference type="GO" id="GO:0008771">
    <property type="term" value="F:[citrate (pro-3S)-lyase] ligase activity"/>
    <property type="evidence" value="ECO:0007669"/>
    <property type="project" value="UniProtKB-EC"/>
</dbReference>
<dbReference type="Pfam" id="PF08218">
    <property type="entry name" value="Citrate_ly_lig"/>
    <property type="match status" value="1"/>
</dbReference>
<dbReference type="GO" id="GO:0016829">
    <property type="term" value="F:lyase activity"/>
    <property type="evidence" value="ECO:0007669"/>
    <property type="project" value="UniProtKB-KW"/>
</dbReference>
<proteinExistence type="predicted"/>
<keyword evidence="5" id="KW-0456">Lyase</keyword>
<evidence type="ECO:0000256" key="2">
    <source>
        <dbReference type="ARBA" id="ARBA00022840"/>
    </source>
</evidence>
<dbReference type="PROSITE" id="PS51186">
    <property type="entry name" value="GNAT"/>
    <property type="match status" value="1"/>
</dbReference>
<dbReference type="InterPro" id="IPR005216">
    <property type="entry name" value="Citrate_lyase_ligase"/>
</dbReference>
<dbReference type="PANTHER" id="PTHR40599:SF1">
    <property type="entry name" value="[CITRATE [PRO-3S]-LYASE] LIGASE"/>
    <property type="match status" value="1"/>
</dbReference>
<dbReference type="RefSeq" id="WP_077550286.1">
    <property type="nucleotide sequence ID" value="NZ_MLHO01000011.1"/>
</dbReference>
<comment type="catalytic activity">
    <reaction evidence="3">
        <text>holo-[citrate lyase ACP] + acetate + ATP = acetyl-[citrate lyase ACP] + AMP + diphosphate</text>
        <dbReference type="Rhea" id="RHEA:23788"/>
        <dbReference type="Rhea" id="RHEA-COMP:10158"/>
        <dbReference type="Rhea" id="RHEA-COMP:13710"/>
        <dbReference type="ChEBI" id="CHEBI:30089"/>
        <dbReference type="ChEBI" id="CHEBI:30616"/>
        <dbReference type="ChEBI" id="CHEBI:33019"/>
        <dbReference type="ChEBI" id="CHEBI:82683"/>
        <dbReference type="ChEBI" id="CHEBI:137976"/>
        <dbReference type="ChEBI" id="CHEBI:456215"/>
        <dbReference type="EC" id="6.2.1.22"/>
    </reaction>
</comment>
<dbReference type="EMBL" id="MLHO01000011">
    <property type="protein sequence ID" value="OOF58827.1"/>
    <property type="molecule type" value="Genomic_DNA"/>
</dbReference>
<keyword evidence="1 3" id="KW-0547">Nucleotide-binding</keyword>